<proteinExistence type="predicted"/>
<evidence type="ECO:0000256" key="1">
    <source>
        <dbReference type="SAM" id="Phobius"/>
    </source>
</evidence>
<reference evidence="9 10" key="2">
    <citation type="journal article" date="2019" name="Nat. Med.">
        <title>A library of human gut bacterial isolates paired with longitudinal multiomics data enables mechanistic microbiome research.</title>
        <authorList>
            <person name="Poyet M."/>
            <person name="Groussin M."/>
            <person name="Gibbons S.M."/>
            <person name="Avila-Pacheco J."/>
            <person name="Jiang X."/>
            <person name="Kearney S.M."/>
            <person name="Perrotta A.R."/>
            <person name="Berdy B."/>
            <person name="Zhao S."/>
            <person name="Lieberman T.D."/>
            <person name="Swanson P.K."/>
            <person name="Smith M."/>
            <person name="Roesemann S."/>
            <person name="Alexander J.E."/>
            <person name="Rich S.A."/>
            <person name="Livny J."/>
            <person name="Vlamakis H."/>
            <person name="Clish C."/>
            <person name="Bullock K."/>
            <person name="Deik A."/>
            <person name="Scott J."/>
            <person name="Pierce K.A."/>
            <person name="Xavier R.J."/>
            <person name="Alm E.J."/>
        </authorList>
    </citation>
    <scope>NUCLEOTIDE SEQUENCE [LARGE SCALE GENOMIC DNA]</scope>
    <source>
        <strain evidence="4 10">BIOML-A14</strain>
        <strain evidence="5 9">BIOML-A2</strain>
    </source>
</reference>
<name>A0A139KTE3_BACOV</name>
<dbReference type="Gene3D" id="2.60.120.1440">
    <property type="match status" value="1"/>
</dbReference>
<dbReference type="GO" id="GO:0016989">
    <property type="term" value="F:sigma factor antagonist activity"/>
    <property type="evidence" value="ECO:0007669"/>
    <property type="project" value="TreeGrafter"/>
</dbReference>
<dbReference type="RefSeq" id="WP_004311190.1">
    <property type="nucleotide sequence ID" value="NZ_CAAKNR010000210.1"/>
</dbReference>
<dbReference type="Gene3D" id="3.55.50.30">
    <property type="match status" value="1"/>
</dbReference>
<feature type="transmembrane region" description="Helical" evidence="1">
    <location>
        <begin position="56"/>
        <end position="77"/>
    </location>
</feature>
<protein>
    <submittedName>
        <fullName evidence="5">DUF4974 domain-containing protein</fullName>
    </submittedName>
    <submittedName>
        <fullName evidence="6">FecR domain-containing protein</fullName>
    </submittedName>
    <submittedName>
        <fullName evidence="7">FecR family protein</fullName>
    </submittedName>
</protein>
<accession>A0A139KTE3</accession>
<evidence type="ECO:0000259" key="3">
    <source>
        <dbReference type="Pfam" id="PF16344"/>
    </source>
</evidence>
<dbReference type="PIRSF" id="PIRSF018266">
    <property type="entry name" value="FecR"/>
    <property type="match status" value="1"/>
</dbReference>
<dbReference type="Proteomes" id="UP000181870">
    <property type="component" value="Unassembled WGS sequence"/>
</dbReference>
<dbReference type="Proteomes" id="UP000375690">
    <property type="component" value="Unassembled WGS sequence"/>
</dbReference>
<dbReference type="PANTHER" id="PTHR30273:SF2">
    <property type="entry name" value="PROTEIN FECR"/>
    <property type="match status" value="1"/>
</dbReference>
<evidence type="ECO:0000313" key="4">
    <source>
        <dbReference type="EMBL" id="KAA4661749.1"/>
    </source>
</evidence>
<dbReference type="EMBL" id="FNDO01000001">
    <property type="protein sequence ID" value="SDH10129.1"/>
    <property type="molecule type" value="Genomic_DNA"/>
</dbReference>
<keyword evidence="1" id="KW-1133">Transmembrane helix</keyword>
<dbReference type="Pfam" id="PF16344">
    <property type="entry name" value="FecR_C"/>
    <property type="match status" value="1"/>
</dbReference>
<reference evidence="6" key="3">
    <citation type="submission" date="2022-10" db="EMBL/GenBank/DDBJ databases">
        <title>Human gut microbiome strain richness.</title>
        <authorList>
            <person name="Chen-Liaw A."/>
        </authorList>
    </citation>
    <scope>NUCLEOTIDE SEQUENCE</scope>
    <source>
        <strain evidence="6">BSD2780120875st1_E1_BSD2780120875_150330</strain>
    </source>
</reference>
<dbReference type="InterPro" id="IPR012373">
    <property type="entry name" value="Ferrdict_sens_TM"/>
</dbReference>
<dbReference type="InterPro" id="IPR032508">
    <property type="entry name" value="FecR_C"/>
</dbReference>
<dbReference type="PATRIC" id="fig|28116.10.peg.4203"/>
<evidence type="ECO:0000313" key="8">
    <source>
        <dbReference type="Proteomes" id="UP000181870"/>
    </source>
</evidence>
<dbReference type="Proteomes" id="UP001219389">
    <property type="component" value="Unassembled WGS sequence"/>
</dbReference>
<dbReference type="EMBL" id="VWFC01000008">
    <property type="protein sequence ID" value="KAB1327677.1"/>
    <property type="molecule type" value="Genomic_DNA"/>
</dbReference>
<sequence>MDKDINDYKYGDLLDDIKLKSFIQHSTPAEIDISAIKKRAFLKMHQQERKSRQRRIMMYVGSVAATLLLLIGIKYIIGENTTDGLYRAEVMEMMADVYDEEVEVPVGEKMTLMLADGTRIIANSRTVVRYPKRFNGEYREVYVKGEAYFDVAHDAEHPFLVNSDNFRVKVLGTKFNVNNYDASDSQVVLVQGSVELKTSNNDRVRMKPNELVNLQEGGFAEKRLVNTDEYTCWMQGMINLAGESVESVAQRLSHYYGVTILFDDKMSANKLYGKLVLDDQVKDVLKAIETMTQTRMKIHGDTIYLVKE</sequence>
<dbReference type="EMBL" id="JAQNZF010000006">
    <property type="protein sequence ID" value="MDC2741845.1"/>
    <property type="molecule type" value="Genomic_DNA"/>
</dbReference>
<feature type="domain" description="Protein FecR C-terminal" evidence="3">
    <location>
        <begin position="240"/>
        <end position="305"/>
    </location>
</feature>
<evidence type="ECO:0000313" key="7">
    <source>
        <dbReference type="EMBL" id="SDH10129.1"/>
    </source>
</evidence>
<dbReference type="Pfam" id="PF04773">
    <property type="entry name" value="FecR"/>
    <property type="match status" value="1"/>
</dbReference>
<gene>
    <name evidence="5" type="ORF">F3B53_09390</name>
    <name evidence="4" type="ORF">F3B98_21865</name>
    <name evidence="6" type="ORF">PO382_06370</name>
    <name evidence="7" type="ORF">SAMN05192582_1001147</name>
</gene>
<evidence type="ECO:0000259" key="2">
    <source>
        <dbReference type="Pfam" id="PF04773"/>
    </source>
</evidence>
<dbReference type="PANTHER" id="PTHR30273">
    <property type="entry name" value="PERIPLASMIC SIGNAL SENSOR AND SIGMA FACTOR ACTIVATOR FECR-RELATED"/>
    <property type="match status" value="1"/>
</dbReference>
<evidence type="ECO:0000313" key="9">
    <source>
        <dbReference type="Proteomes" id="UP000375690"/>
    </source>
</evidence>
<keyword evidence="1" id="KW-0472">Membrane</keyword>
<keyword evidence="1" id="KW-0812">Transmembrane</keyword>
<organism evidence="5 9">
    <name type="scientific">Bacteroides ovatus</name>
    <dbReference type="NCBI Taxonomy" id="28116"/>
    <lineage>
        <taxon>Bacteria</taxon>
        <taxon>Pseudomonadati</taxon>
        <taxon>Bacteroidota</taxon>
        <taxon>Bacteroidia</taxon>
        <taxon>Bacteroidales</taxon>
        <taxon>Bacteroidaceae</taxon>
        <taxon>Bacteroides</taxon>
    </lineage>
</organism>
<evidence type="ECO:0000313" key="10">
    <source>
        <dbReference type="Proteomes" id="UP000435985"/>
    </source>
</evidence>
<dbReference type="Proteomes" id="UP000435985">
    <property type="component" value="Unassembled WGS sequence"/>
</dbReference>
<evidence type="ECO:0000313" key="5">
    <source>
        <dbReference type="EMBL" id="KAB1327677.1"/>
    </source>
</evidence>
<evidence type="ECO:0000313" key="6">
    <source>
        <dbReference type="EMBL" id="MDC2741845.1"/>
    </source>
</evidence>
<reference evidence="7 8" key="1">
    <citation type="submission" date="2016-10" db="EMBL/GenBank/DDBJ databases">
        <authorList>
            <person name="de Groot N.N."/>
        </authorList>
    </citation>
    <scope>NUCLEOTIDE SEQUENCE [LARGE SCALE GENOMIC DNA]</scope>
    <source>
        <strain evidence="7 8">NLAE-zl-C57</strain>
    </source>
</reference>
<feature type="domain" description="FecR protein" evidence="2">
    <location>
        <begin position="101"/>
        <end position="195"/>
    </location>
</feature>
<dbReference type="InterPro" id="IPR006860">
    <property type="entry name" value="FecR"/>
</dbReference>
<dbReference type="EMBL" id="VWFO01000036">
    <property type="protein sequence ID" value="KAA4661749.1"/>
    <property type="molecule type" value="Genomic_DNA"/>
</dbReference>
<dbReference type="AlphaFoldDB" id="A0A139KTE3"/>